<keyword evidence="3" id="KW-0378">Hydrolase</keyword>
<dbReference type="SUPFAM" id="SSF53474">
    <property type="entry name" value="alpha/beta-Hydrolases"/>
    <property type="match status" value="1"/>
</dbReference>
<protein>
    <submittedName>
        <fullName evidence="3">Alpha/Beta hydrolase protein</fullName>
    </submittedName>
</protein>
<dbReference type="AlphaFoldDB" id="A0A9P9F2N7"/>
<name>A0A9P9F2N7_9HYPO</name>
<dbReference type="GO" id="GO:0052689">
    <property type="term" value="F:carboxylic ester hydrolase activity"/>
    <property type="evidence" value="ECO:0007669"/>
    <property type="project" value="TreeGrafter"/>
</dbReference>
<dbReference type="InterPro" id="IPR003140">
    <property type="entry name" value="PLipase/COase/thioEstase"/>
</dbReference>
<evidence type="ECO:0000313" key="3">
    <source>
        <dbReference type="EMBL" id="KAH7151726.1"/>
    </source>
</evidence>
<proteinExistence type="inferred from homology"/>
<accession>A0A9P9F2N7</accession>
<sequence>MDEPPTPHTRLGQFPPAITIPPLSLTHNLTIVFLHGRGSNARKFHGPLLESVISNTCTAPTLREALPHARFVFPTAPLARAAKYRRCAIHQWYEGTGDWEPQSRGEMRPGVELVRAVLRDEVARLGGDARRVVLAGISQGCAMALTSLLLWEGDPFGAVVVMCGFVPLASSLLAVFEGEDQEDVFESDDPFERAGSDDARTPLQQAIDELRDEAEVPSSCQTTTQPFPFQSTPVFMGHGTEDKKVEYQHGQQAAKLLEQMGMSVDFRTYPGLGHWYSPDMLGHIVEFLNDKLDLQGM</sequence>
<gene>
    <name evidence="3" type="ORF">B0J13DRAFT_247223</name>
</gene>
<dbReference type="Proteomes" id="UP000717696">
    <property type="component" value="Unassembled WGS sequence"/>
</dbReference>
<reference evidence="3" key="1">
    <citation type="journal article" date="2021" name="Nat. Commun.">
        <title>Genetic determinants of endophytism in the Arabidopsis root mycobiome.</title>
        <authorList>
            <person name="Mesny F."/>
            <person name="Miyauchi S."/>
            <person name="Thiergart T."/>
            <person name="Pickel B."/>
            <person name="Atanasova L."/>
            <person name="Karlsson M."/>
            <person name="Huettel B."/>
            <person name="Barry K.W."/>
            <person name="Haridas S."/>
            <person name="Chen C."/>
            <person name="Bauer D."/>
            <person name="Andreopoulos W."/>
            <person name="Pangilinan J."/>
            <person name="LaButti K."/>
            <person name="Riley R."/>
            <person name="Lipzen A."/>
            <person name="Clum A."/>
            <person name="Drula E."/>
            <person name="Henrissat B."/>
            <person name="Kohler A."/>
            <person name="Grigoriev I.V."/>
            <person name="Martin F.M."/>
            <person name="Hacquard S."/>
        </authorList>
    </citation>
    <scope>NUCLEOTIDE SEQUENCE</scope>
    <source>
        <strain evidence="3">MPI-CAGE-AT-0021</strain>
    </source>
</reference>
<feature type="domain" description="Phospholipase/carboxylesterase/thioesterase" evidence="2">
    <location>
        <begin position="223"/>
        <end position="289"/>
    </location>
</feature>
<dbReference type="PANTHER" id="PTHR10655">
    <property type="entry name" value="LYSOPHOSPHOLIPASE-RELATED"/>
    <property type="match status" value="1"/>
</dbReference>
<dbReference type="InterPro" id="IPR029058">
    <property type="entry name" value="AB_hydrolase_fold"/>
</dbReference>
<keyword evidence="4" id="KW-1185">Reference proteome</keyword>
<evidence type="ECO:0000256" key="1">
    <source>
        <dbReference type="ARBA" id="ARBA00006499"/>
    </source>
</evidence>
<organism evidence="3 4">
    <name type="scientific">Dactylonectria estremocensis</name>
    <dbReference type="NCBI Taxonomy" id="1079267"/>
    <lineage>
        <taxon>Eukaryota</taxon>
        <taxon>Fungi</taxon>
        <taxon>Dikarya</taxon>
        <taxon>Ascomycota</taxon>
        <taxon>Pezizomycotina</taxon>
        <taxon>Sordariomycetes</taxon>
        <taxon>Hypocreomycetidae</taxon>
        <taxon>Hypocreales</taxon>
        <taxon>Nectriaceae</taxon>
        <taxon>Dactylonectria</taxon>
    </lineage>
</organism>
<dbReference type="OrthoDB" id="2418081at2759"/>
<dbReference type="Gene3D" id="3.40.50.1820">
    <property type="entry name" value="alpha/beta hydrolase"/>
    <property type="match status" value="1"/>
</dbReference>
<dbReference type="InterPro" id="IPR050565">
    <property type="entry name" value="LYPA1-2/EST-like"/>
</dbReference>
<dbReference type="GO" id="GO:0005737">
    <property type="term" value="C:cytoplasm"/>
    <property type="evidence" value="ECO:0007669"/>
    <property type="project" value="TreeGrafter"/>
</dbReference>
<dbReference type="PANTHER" id="PTHR10655:SF64">
    <property type="entry name" value="PHOSPHOLIPASE_CARBOXYLESTERASE_THIOESTERASE DOMAIN-CONTAINING PROTEIN"/>
    <property type="match status" value="1"/>
</dbReference>
<dbReference type="Pfam" id="PF02230">
    <property type="entry name" value="Abhydrolase_2"/>
    <property type="match status" value="2"/>
</dbReference>
<evidence type="ECO:0000259" key="2">
    <source>
        <dbReference type="Pfam" id="PF02230"/>
    </source>
</evidence>
<dbReference type="EMBL" id="JAGMUU010000005">
    <property type="protein sequence ID" value="KAH7151726.1"/>
    <property type="molecule type" value="Genomic_DNA"/>
</dbReference>
<dbReference type="GO" id="GO:0008474">
    <property type="term" value="F:palmitoyl-(protein) hydrolase activity"/>
    <property type="evidence" value="ECO:0007669"/>
    <property type="project" value="TreeGrafter"/>
</dbReference>
<comment type="caution">
    <text evidence="3">The sequence shown here is derived from an EMBL/GenBank/DDBJ whole genome shotgun (WGS) entry which is preliminary data.</text>
</comment>
<comment type="similarity">
    <text evidence="1">Belongs to the AB hydrolase superfamily. AB hydrolase 2 family.</text>
</comment>
<feature type="domain" description="Phospholipase/carboxylesterase/thioesterase" evidence="2">
    <location>
        <begin position="26"/>
        <end position="172"/>
    </location>
</feature>
<evidence type="ECO:0000313" key="4">
    <source>
        <dbReference type="Proteomes" id="UP000717696"/>
    </source>
</evidence>